<sequence length="165" mass="18001">MRKPVAADGPAITALIARCPPLDRNSAYCNLVQCAHFADQCIVAETGARIVGWVSGHRPPSDPGAFFVWQVAVAAEGRGKGLAGRMIRALLARPAQRDATWLTTTVTDDNDASWALFRGLARDWDAPLERSVLFDRDVHFAGAHATEYQARIGPLDHRKIQTEQG</sequence>
<dbReference type="AlphaFoldDB" id="A0A7W9B3R1"/>
<feature type="domain" description="N-acetyltransferase" evidence="9">
    <location>
        <begin position="1"/>
        <end position="139"/>
    </location>
</feature>
<comment type="catalytic activity">
    <reaction evidence="7 8">
        <text>L-2,4-diaminobutanoate + acetyl-CoA = (2S)-4-acetamido-2-aminobutanoate + CoA + H(+)</text>
        <dbReference type="Rhea" id="RHEA:16901"/>
        <dbReference type="ChEBI" id="CHEBI:15378"/>
        <dbReference type="ChEBI" id="CHEBI:57287"/>
        <dbReference type="ChEBI" id="CHEBI:57288"/>
        <dbReference type="ChEBI" id="CHEBI:58761"/>
        <dbReference type="ChEBI" id="CHEBI:58929"/>
        <dbReference type="EC" id="2.3.1.178"/>
    </reaction>
</comment>
<dbReference type="GO" id="GO:0033816">
    <property type="term" value="F:diaminobutyrate acetyltransferase activity"/>
    <property type="evidence" value="ECO:0007669"/>
    <property type="project" value="UniProtKB-EC"/>
</dbReference>
<evidence type="ECO:0000256" key="3">
    <source>
        <dbReference type="ARBA" id="ARBA00012355"/>
    </source>
</evidence>
<accession>A0A7W9B3R1</accession>
<dbReference type="NCBIfam" id="TIGR02406">
    <property type="entry name" value="ectoine_EctA"/>
    <property type="match status" value="1"/>
</dbReference>
<keyword evidence="11" id="KW-1185">Reference proteome</keyword>
<comment type="pathway">
    <text evidence="1 8">Amine and polyamine biosynthesis; ectoine biosynthesis; L-ectoine from L-aspartate 4-semialdehyde: step 2/3.</text>
</comment>
<evidence type="ECO:0000256" key="7">
    <source>
        <dbReference type="ARBA" id="ARBA00048924"/>
    </source>
</evidence>
<dbReference type="Gene3D" id="3.40.630.30">
    <property type="match status" value="1"/>
</dbReference>
<dbReference type="UniPathway" id="UPA00067">
    <property type="reaction ID" value="UER00122"/>
</dbReference>
<evidence type="ECO:0000313" key="11">
    <source>
        <dbReference type="Proteomes" id="UP000537161"/>
    </source>
</evidence>
<evidence type="ECO:0000256" key="2">
    <source>
        <dbReference type="ARBA" id="ARBA00010712"/>
    </source>
</evidence>
<dbReference type="EC" id="2.3.1.178" evidence="3 8"/>
<dbReference type="InterPro" id="IPR012772">
    <property type="entry name" value="Ectoine_EctA"/>
</dbReference>
<evidence type="ECO:0000313" key="10">
    <source>
        <dbReference type="EMBL" id="MBB5705487.1"/>
    </source>
</evidence>
<dbReference type="InterPro" id="IPR000182">
    <property type="entry name" value="GNAT_dom"/>
</dbReference>
<name>A0A7W9B3R1_9SPHN</name>
<dbReference type="PROSITE" id="PS51186">
    <property type="entry name" value="GNAT"/>
    <property type="match status" value="1"/>
</dbReference>
<reference evidence="10 11" key="1">
    <citation type="submission" date="2020-08" db="EMBL/GenBank/DDBJ databases">
        <title>Genomic Encyclopedia of Type Strains, Phase IV (KMG-IV): sequencing the most valuable type-strain genomes for metagenomic binning, comparative biology and taxonomic classification.</title>
        <authorList>
            <person name="Goeker M."/>
        </authorList>
    </citation>
    <scope>NUCLEOTIDE SEQUENCE [LARGE SCALE GENOMIC DNA]</scope>
    <source>
        <strain evidence="10 11">DSM 27163</strain>
    </source>
</reference>
<evidence type="ECO:0000256" key="8">
    <source>
        <dbReference type="RuleBase" id="RU365045"/>
    </source>
</evidence>
<proteinExistence type="inferred from homology"/>
<evidence type="ECO:0000256" key="4">
    <source>
        <dbReference type="ARBA" id="ARBA00017935"/>
    </source>
</evidence>
<protein>
    <recommendedName>
        <fullName evidence="4 8">L-2,4-diaminobutyric acid acetyltransferase</fullName>
        <shortName evidence="8">DABA acetyltransferase</shortName>
        <ecNumber evidence="3 8">2.3.1.178</ecNumber>
    </recommendedName>
</protein>
<comment type="function">
    <text evidence="8">Catalyzes the acetylation of L-2,4-diaminobutyrate (DABA) to gamma-N-acetyl-alpha,gamma-diaminobutyric acid (ADABA) with acetyl coenzyme A.</text>
</comment>
<gene>
    <name evidence="8" type="primary">ectA</name>
    <name evidence="10" type="ORF">FHR21_000820</name>
</gene>
<evidence type="ECO:0000256" key="5">
    <source>
        <dbReference type="ARBA" id="ARBA00022679"/>
    </source>
</evidence>
<keyword evidence="6 8" id="KW-0012">Acyltransferase</keyword>
<comment type="caution">
    <text evidence="10">The sequence shown here is derived from an EMBL/GenBank/DDBJ whole genome shotgun (WGS) entry which is preliminary data.</text>
</comment>
<dbReference type="InterPro" id="IPR016181">
    <property type="entry name" value="Acyl_CoA_acyltransferase"/>
</dbReference>
<dbReference type="CDD" id="cd04301">
    <property type="entry name" value="NAT_SF"/>
    <property type="match status" value="1"/>
</dbReference>
<dbReference type="Pfam" id="PF00583">
    <property type="entry name" value="Acetyltransf_1"/>
    <property type="match status" value="1"/>
</dbReference>
<dbReference type="GO" id="GO:0019491">
    <property type="term" value="P:ectoine biosynthetic process"/>
    <property type="evidence" value="ECO:0007669"/>
    <property type="project" value="UniProtKB-UniPathway"/>
</dbReference>
<evidence type="ECO:0000256" key="6">
    <source>
        <dbReference type="ARBA" id="ARBA00023315"/>
    </source>
</evidence>
<dbReference type="RefSeq" id="WP_276569244.1">
    <property type="nucleotide sequence ID" value="NZ_JACIJH010000002.1"/>
</dbReference>
<dbReference type="EMBL" id="JACIJH010000002">
    <property type="protein sequence ID" value="MBB5705487.1"/>
    <property type="molecule type" value="Genomic_DNA"/>
</dbReference>
<dbReference type="Proteomes" id="UP000537161">
    <property type="component" value="Unassembled WGS sequence"/>
</dbReference>
<dbReference type="SUPFAM" id="SSF55729">
    <property type="entry name" value="Acyl-CoA N-acyltransferases (Nat)"/>
    <property type="match status" value="1"/>
</dbReference>
<evidence type="ECO:0000259" key="9">
    <source>
        <dbReference type="PROSITE" id="PS51186"/>
    </source>
</evidence>
<evidence type="ECO:0000256" key="1">
    <source>
        <dbReference type="ARBA" id="ARBA00004978"/>
    </source>
</evidence>
<comment type="similarity">
    <text evidence="2 8">Belongs to the acetyltransferase family. EctA subfamily.</text>
</comment>
<organism evidence="10 11">
    <name type="scientific">Sphingopyxis panaciterrulae</name>
    <dbReference type="NCBI Taxonomy" id="462372"/>
    <lineage>
        <taxon>Bacteria</taxon>
        <taxon>Pseudomonadati</taxon>
        <taxon>Pseudomonadota</taxon>
        <taxon>Alphaproteobacteria</taxon>
        <taxon>Sphingomonadales</taxon>
        <taxon>Sphingomonadaceae</taxon>
        <taxon>Sphingopyxis</taxon>
    </lineage>
</organism>
<keyword evidence="5 8" id="KW-0808">Transferase</keyword>